<dbReference type="AlphaFoldDB" id="X6MWF0"/>
<feature type="compositionally biased region" description="Polar residues" evidence="1">
    <location>
        <begin position="145"/>
        <end position="155"/>
    </location>
</feature>
<feature type="compositionally biased region" description="Basic and acidic residues" evidence="1">
    <location>
        <begin position="195"/>
        <end position="208"/>
    </location>
</feature>
<organism evidence="2 3">
    <name type="scientific">Reticulomyxa filosa</name>
    <dbReference type="NCBI Taxonomy" id="46433"/>
    <lineage>
        <taxon>Eukaryota</taxon>
        <taxon>Sar</taxon>
        <taxon>Rhizaria</taxon>
        <taxon>Retaria</taxon>
        <taxon>Foraminifera</taxon>
        <taxon>Monothalamids</taxon>
        <taxon>Reticulomyxidae</taxon>
        <taxon>Reticulomyxa</taxon>
    </lineage>
</organism>
<dbReference type="Proteomes" id="UP000023152">
    <property type="component" value="Unassembled WGS sequence"/>
</dbReference>
<dbReference type="EMBL" id="ASPP01016750">
    <property type="protein sequence ID" value="ETO17390.1"/>
    <property type="molecule type" value="Genomic_DNA"/>
</dbReference>
<accession>X6MWF0</accession>
<feature type="compositionally biased region" description="Acidic residues" evidence="1">
    <location>
        <begin position="185"/>
        <end position="194"/>
    </location>
</feature>
<gene>
    <name evidence="2" type="ORF">RFI_19933</name>
</gene>
<name>X6MWF0_RETFI</name>
<evidence type="ECO:0000256" key="1">
    <source>
        <dbReference type="SAM" id="MobiDB-lite"/>
    </source>
</evidence>
<protein>
    <submittedName>
        <fullName evidence="2">Uncharacterized protein</fullName>
    </submittedName>
</protein>
<evidence type="ECO:0000313" key="3">
    <source>
        <dbReference type="Proteomes" id="UP000023152"/>
    </source>
</evidence>
<reference evidence="2 3" key="1">
    <citation type="journal article" date="2013" name="Curr. Biol.">
        <title>The Genome of the Foraminiferan Reticulomyxa filosa.</title>
        <authorList>
            <person name="Glockner G."/>
            <person name="Hulsmann N."/>
            <person name="Schleicher M."/>
            <person name="Noegel A.A."/>
            <person name="Eichinger L."/>
            <person name="Gallinger C."/>
            <person name="Pawlowski J."/>
            <person name="Sierra R."/>
            <person name="Euteneuer U."/>
            <person name="Pillet L."/>
            <person name="Moustafa A."/>
            <person name="Platzer M."/>
            <person name="Groth M."/>
            <person name="Szafranski K."/>
            <person name="Schliwa M."/>
        </authorList>
    </citation>
    <scope>NUCLEOTIDE SEQUENCE [LARGE SCALE GENOMIC DNA]</scope>
</reference>
<comment type="caution">
    <text evidence="2">The sequence shown here is derived from an EMBL/GenBank/DDBJ whole genome shotgun (WGS) entry which is preliminary data.</text>
</comment>
<proteinExistence type="predicted"/>
<feature type="region of interest" description="Disordered" evidence="1">
    <location>
        <begin position="120"/>
        <end position="208"/>
    </location>
</feature>
<evidence type="ECO:0000313" key="2">
    <source>
        <dbReference type="EMBL" id="ETO17390.1"/>
    </source>
</evidence>
<sequence>MEELEKVDLRDEHTVQFLSRTTKKKRIASVDILRCWKSDRYLMNQHNRDGYQDYTSIIGSSLPSVLVPVAKSKIILHPAHMHTSDSGDGVLATLSSSHLQAPTKAFGLIFLVKRNRTKQLRDKEEETKKGKTKARSKAKREETKMQSSTHAASASNDRHAIKKQKTKSLNIADQDGSSDELDHMTEEEEEEEEKEERQINEQTHLPDKHLGNSKVYISIFLLQRIRFLEKHPSKISEKDVRIESKENEQINK</sequence>
<keyword evidence="3" id="KW-1185">Reference proteome</keyword>
<feature type="compositionally biased region" description="Basic and acidic residues" evidence="1">
    <location>
        <begin position="120"/>
        <end position="129"/>
    </location>
</feature>